<evidence type="ECO:0000256" key="1">
    <source>
        <dbReference type="SAM" id="MobiDB-lite"/>
    </source>
</evidence>
<comment type="caution">
    <text evidence="2">The sequence shown here is derived from an EMBL/GenBank/DDBJ whole genome shotgun (WGS) entry which is preliminary data.</text>
</comment>
<dbReference type="EMBL" id="RHPJ01000001">
    <property type="protein sequence ID" value="TGO06710.1"/>
    <property type="molecule type" value="Genomic_DNA"/>
</dbReference>
<proteinExistence type="predicted"/>
<protein>
    <submittedName>
        <fullName evidence="2">Uncharacterized protein</fullName>
    </submittedName>
</protein>
<feature type="region of interest" description="Disordered" evidence="1">
    <location>
        <begin position="43"/>
        <end position="94"/>
    </location>
</feature>
<evidence type="ECO:0000313" key="2">
    <source>
        <dbReference type="EMBL" id="TGO06710.1"/>
    </source>
</evidence>
<sequence>MPGAGGPVAGEQVSHRFSSQKSLVFVKSAFSASSPVARRLGQDITEGHRRHGWTGVSPDVRSPPRPGVTRVGGRCSDGATDERHRPLPREGRRS</sequence>
<evidence type="ECO:0000313" key="3">
    <source>
        <dbReference type="Proteomes" id="UP000297318"/>
    </source>
</evidence>
<dbReference type="Proteomes" id="UP000297318">
    <property type="component" value="Unassembled WGS sequence"/>
</dbReference>
<dbReference type="AlphaFoldDB" id="A0A4Z1E5W1"/>
<gene>
    <name evidence="2" type="ORF">SERN_0902</name>
</gene>
<keyword evidence="3" id="KW-1185">Reference proteome</keyword>
<feature type="compositionally biased region" description="Basic and acidic residues" evidence="1">
    <location>
        <begin position="80"/>
        <end position="94"/>
    </location>
</feature>
<accession>A0A4Z1E5W1</accession>
<name>A0A4Z1E5W1_9MICO</name>
<organism evidence="2 3">
    <name type="scientific">Serinibacter arcticus</name>
    <dbReference type="NCBI Taxonomy" id="1655435"/>
    <lineage>
        <taxon>Bacteria</taxon>
        <taxon>Bacillati</taxon>
        <taxon>Actinomycetota</taxon>
        <taxon>Actinomycetes</taxon>
        <taxon>Micrococcales</taxon>
        <taxon>Beutenbergiaceae</taxon>
        <taxon>Serinibacter</taxon>
    </lineage>
</organism>
<reference evidence="2 3" key="1">
    <citation type="submission" date="2018-11" db="EMBL/GenBank/DDBJ databases">
        <title>Complete genome sequencing of the Actinobacteria Serinibacter sp. K3-2.</title>
        <authorList>
            <person name="Rakitin A.L."/>
            <person name="Beletsky A.V."/>
            <person name="Mardanov A.V."/>
            <person name="Ravin N.V."/>
            <person name="Gromova A.S."/>
            <person name="Filippova S.N."/>
            <person name="Gal'Chenko V.F."/>
        </authorList>
    </citation>
    <scope>NUCLEOTIDE SEQUENCE [LARGE SCALE GENOMIC DNA]</scope>
    <source>
        <strain evidence="2 3">K3-2</strain>
    </source>
</reference>